<dbReference type="Proteomes" id="UP000198793">
    <property type="component" value="Unassembled WGS sequence"/>
</dbReference>
<evidence type="ECO:0000256" key="7">
    <source>
        <dbReference type="ARBA" id="ARBA00043224"/>
    </source>
</evidence>
<comment type="similarity">
    <text evidence="1">Belongs to the isochorismatase family.</text>
</comment>
<keyword evidence="3" id="KW-0479">Metal-binding</keyword>
<evidence type="ECO:0000256" key="2">
    <source>
        <dbReference type="ARBA" id="ARBA00022642"/>
    </source>
</evidence>
<evidence type="ECO:0000259" key="9">
    <source>
        <dbReference type="Pfam" id="PF00857"/>
    </source>
</evidence>
<dbReference type="RefSeq" id="WP_210184159.1">
    <property type="nucleotide sequence ID" value="NZ_FNIT01000003.1"/>
</dbReference>
<protein>
    <recommendedName>
        <fullName evidence="8">Nicotinamidase</fullName>
        <ecNumber evidence="6">3.5.1.19</ecNumber>
    </recommendedName>
    <alternativeName>
        <fullName evidence="7">Nicotinamide deamidase</fullName>
    </alternativeName>
</protein>
<name>A0A1H0GUI6_9HYPH</name>
<dbReference type="InterPro" id="IPR036380">
    <property type="entry name" value="Isochorismatase-like_sf"/>
</dbReference>
<sequence length="208" mass="22541">MMFGSKTALIVVDVQKDFCPGGALAVADGSAVIPVINRLMGRFEVVVATQDWHPADHISFASQHAAKPFTTIELPYGHQVLWPDHCIQGTTGAAFHDELDLNPIQAIIRKGWGRGIDSYSGFREADRLTTTGLAGYLRERNVGSVAVCGLATDFCVSWTALDARDVGFDVAVIDEACRAIDLEGSLTHAWDRMQSVGIQRQSIADILV</sequence>
<dbReference type="InterPro" id="IPR052347">
    <property type="entry name" value="Isochorismatase_Nicotinamidase"/>
</dbReference>
<dbReference type="PANTHER" id="PTHR11080:SF2">
    <property type="entry name" value="LD05707P"/>
    <property type="match status" value="1"/>
</dbReference>
<evidence type="ECO:0000256" key="3">
    <source>
        <dbReference type="ARBA" id="ARBA00022723"/>
    </source>
</evidence>
<dbReference type="PANTHER" id="PTHR11080">
    <property type="entry name" value="PYRAZINAMIDASE/NICOTINAMIDASE"/>
    <property type="match status" value="1"/>
</dbReference>
<dbReference type="GO" id="GO:0008936">
    <property type="term" value="F:nicotinamidase activity"/>
    <property type="evidence" value="ECO:0007669"/>
    <property type="project" value="UniProtKB-EC"/>
</dbReference>
<dbReference type="Pfam" id="PF00857">
    <property type="entry name" value="Isochorismatase"/>
    <property type="match status" value="1"/>
</dbReference>
<dbReference type="AlphaFoldDB" id="A0A1H0GUI6"/>
<comment type="pathway">
    <text evidence="5">Cofactor biosynthesis; nicotinate biosynthesis; nicotinate from nicotinamide: step 1/1.</text>
</comment>
<accession>A0A1H0GUI6</accession>
<evidence type="ECO:0000313" key="11">
    <source>
        <dbReference type="Proteomes" id="UP000198793"/>
    </source>
</evidence>
<dbReference type="InterPro" id="IPR000868">
    <property type="entry name" value="Isochorismatase-like_dom"/>
</dbReference>
<dbReference type="NCBIfam" id="NF008623">
    <property type="entry name" value="PRK11609.1"/>
    <property type="match status" value="1"/>
</dbReference>
<evidence type="ECO:0000256" key="6">
    <source>
        <dbReference type="ARBA" id="ARBA00039017"/>
    </source>
</evidence>
<evidence type="ECO:0000256" key="8">
    <source>
        <dbReference type="ARBA" id="ARBA00072277"/>
    </source>
</evidence>
<proteinExistence type="inferred from homology"/>
<evidence type="ECO:0000313" key="10">
    <source>
        <dbReference type="EMBL" id="SDO10528.1"/>
    </source>
</evidence>
<dbReference type="Gene3D" id="3.40.50.850">
    <property type="entry name" value="Isochorismatase-like"/>
    <property type="match status" value="1"/>
</dbReference>
<dbReference type="GO" id="GO:0046872">
    <property type="term" value="F:metal ion binding"/>
    <property type="evidence" value="ECO:0007669"/>
    <property type="project" value="UniProtKB-KW"/>
</dbReference>
<dbReference type="CDD" id="cd01011">
    <property type="entry name" value="nicotinamidase"/>
    <property type="match status" value="1"/>
</dbReference>
<dbReference type="FunFam" id="3.40.50.850:FF:000006">
    <property type="entry name" value="Bifunctional pyrazinamidase/nicotinamidase"/>
    <property type="match status" value="1"/>
</dbReference>
<keyword evidence="2" id="KW-0662">Pyridine nucleotide biosynthesis</keyword>
<reference evidence="10" key="1">
    <citation type="submission" date="2016-10" db="EMBL/GenBank/DDBJ databases">
        <authorList>
            <person name="de Groot N.N."/>
        </authorList>
    </citation>
    <scope>NUCLEOTIDE SEQUENCE [LARGE SCALE GENOMIC DNA]</scope>
    <source>
        <strain evidence="10">L7-484</strain>
    </source>
</reference>
<gene>
    <name evidence="10" type="ORF">SAMN05192530_103343</name>
</gene>
<dbReference type="GO" id="GO:0019363">
    <property type="term" value="P:pyridine nucleotide biosynthetic process"/>
    <property type="evidence" value="ECO:0007669"/>
    <property type="project" value="UniProtKB-KW"/>
</dbReference>
<organism evidence="10 11">
    <name type="scientific">Aureimonas jatrophae</name>
    <dbReference type="NCBI Taxonomy" id="1166073"/>
    <lineage>
        <taxon>Bacteria</taxon>
        <taxon>Pseudomonadati</taxon>
        <taxon>Pseudomonadota</taxon>
        <taxon>Alphaproteobacteria</taxon>
        <taxon>Hyphomicrobiales</taxon>
        <taxon>Aurantimonadaceae</taxon>
        <taxon>Aureimonas</taxon>
    </lineage>
</organism>
<dbReference type="EC" id="3.5.1.19" evidence="6"/>
<dbReference type="SUPFAM" id="SSF52499">
    <property type="entry name" value="Isochorismatase-like hydrolases"/>
    <property type="match status" value="1"/>
</dbReference>
<dbReference type="STRING" id="1166073.SAMN05192530_103343"/>
<evidence type="ECO:0000256" key="5">
    <source>
        <dbReference type="ARBA" id="ARBA00037900"/>
    </source>
</evidence>
<keyword evidence="4" id="KW-0378">Hydrolase</keyword>
<evidence type="ECO:0000256" key="1">
    <source>
        <dbReference type="ARBA" id="ARBA00006336"/>
    </source>
</evidence>
<dbReference type="EMBL" id="FNIT01000003">
    <property type="protein sequence ID" value="SDO10528.1"/>
    <property type="molecule type" value="Genomic_DNA"/>
</dbReference>
<keyword evidence="11" id="KW-1185">Reference proteome</keyword>
<evidence type="ECO:0000256" key="4">
    <source>
        <dbReference type="ARBA" id="ARBA00022801"/>
    </source>
</evidence>
<feature type="domain" description="Isochorismatase-like" evidence="9">
    <location>
        <begin position="7"/>
        <end position="197"/>
    </location>
</feature>